<evidence type="ECO:0000256" key="1">
    <source>
        <dbReference type="SAM" id="SignalP"/>
    </source>
</evidence>
<name>A0ABX2AMV3_9BACT</name>
<dbReference type="Gene3D" id="3.80.10.10">
    <property type="entry name" value="Ribonuclease Inhibitor"/>
    <property type="match status" value="1"/>
</dbReference>
<dbReference type="Proteomes" id="UP000714420">
    <property type="component" value="Unassembled WGS sequence"/>
</dbReference>
<proteinExistence type="predicted"/>
<feature type="signal peptide" evidence="1">
    <location>
        <begin position="1"/>
        <end position="24"/>
    </location>
</feature>
<comment type="caution">
    <text evidence="2">The sequence shown here is derived from an EMBL/GenBank/DDBJ whole genome shotgun (WGS) entry which is preliminary data.</text>
</comment>
<keyword evidence="3" id="KW-1185">Reference proteome</keyword>
<evidence type="ECO:0000313" key="2">
    <source>
        <dbReference type="EMBL" id="NPD92523.1"/>
    </source>
</evidence>
<dbReference type="InterPro" id="IPR053139">
    <property type="entry name" value="Surface_bspA-like"/>
</dbReference>
<dbReference type="InterPro" id="IPR026906">
    <property type="entry name" value="LRR_5"/>
</dbReference>
<protein>
    <submittedName>
        <fullName evidence="2">Leucine-rich repeat domain-containing protein</fullName>
    </submittedName>
</protein>
<organism evidence="2 3">
    <name type="scientific">Xylanibacter muris</name>
    <dbReference type="NCBI Taxonomy" id="2736290"/>
    <lineage>
        <taxon>Bacteria</taxon>
        <taxon>Pseudomonadati</taxon>
        <taxon>Bacteroidota</taxon>
        <taxon>Bacteroidia</taxon>
        <taxon>Bacteroidales</taxon>
        <taxon>Prevotellaceae</taxon>
        <taxon>Xylanibacter</taxon>
    </lineage>
</organism>
<dbReference type="PANTHER" id="PTHR45661">
    <property type="entry name" value="SURFACE ANTIGEN"/>
    <property type="match status" value="1"/>
</dbReference>
<dbReference type="EMBL" id="JABKKF010000008">
    <property type="protein sequence ID" value="NPD92523.1"/>
    <property type="molecule type" value="Genomic_DNA"/>
</dbReference>
<feature type="chain" id="PRO_5045067587" evidence="1">
    <location>
        <begin position="25"/>
        <end position="185"/>
    </location>
</feature>
<accession>A0ABX2AMV3</accession>
<dbReference type="SUPFAM" id="SSF52058">
    <property type="entry name" value="L domain-like"/>
    <property type="match status" value="1"/>
</dbReference>
<reference evidence="2 3" key="1">
    <citation type="submission" date="2020-05" db="EMBL/GenBank/DDBJ databases">
        <title>Distinct polysaccharide utilization as determinants for interspecies competition between intestinal Prevotella spp.</title>
        <authorList>
            <person name="Galvez E.J.C."/>
            <person name="Iljazovic A."/>
            <person name="Strowig T."/>
        </authorList>
    </citation>
    <scope>NUCLEOTIDE SEQUENCE [LARGE SCALE GENOMIC DNA]</scope>
    <source>
        <strain evidence="2 3">PMUR</strain>
    </source>
</reference>
<evidence type="ECO:0000313" key="3">
    <source>
        <dbReference type="Proteomes" id="UP000714420"/>
    </source>
</evidence>
<dbReference type="Pfam" id="PF13306">
    <property type="entry name" value="LRR_5"/>
    <property type="match status" value="1"/>
</dbReference>
<gene>
    <name evidence="2" type="ORF">HPS56_09255</name>
</gene>
<dbReference type="InterPro" id="IPR032675">
    <property type="entry name" value="LRR_dom_sf"/>
</dbReference>
<dbReference type="PANTHER" id="PTHR45661:SF3">
    <property type="entry name" value="IG-LIKE DOMAIN-CONTAINING PROTEIN"/>
    <property type="match status" value="1"/>
</dbReference>
<sequence length="185" mass="19912">MKRLRLQVIGLVLLSFLTVVPADADVVSIDELVFTEVEGGYEVASKTRVLRGAVVIPAEYNGKPVIGIAKNGFKNSISRFQSVTMPETIIYIGDSAFYSCSGIENLNIPASVRTIGKYAFCGCRNITSLDIPSGVTKIEDGVFYDCRGLTEINIPSGVTSIGEAAFIYCKSAISSSAKSKSFLYQ</sequence>
<dbReference type="RefSeq" id="WP_172275854.1">
    <property type="nucleotide sequence ID" value="NZ_CATJPT010000004.1"/>
</dbReference>
<keyword evidence="1" id="KW-0732">Signal</keyword>